<dbReference type="GO" id="GO:0003700">
    <property type="term" value="F:DNA-binding transcription factor activity"/>
    <property type="evidence" value="ECO:0007669"/>
    <property type="project" value="InterPro"/>
</dbReference>
<name>A0A4Q9DGN7_9BACL</name>
<dbReference type="SMART" id="SM00342">
    <property type="entry name" value="HTH_ARAC"/>
    <property type="match status" value="1"/>
</dbReference>
<proteinExistence type="predicted"/>
<keyword evidence="4" id="KW-0472">Membrane</keyword>
<keyword evidence="7" id="KW-1185">Reference proteome</keyword>
<sequence length="780" mass="89408">MHNDLYLVCSGPHPGKHCKEDMILKFTRYQIKLFLLCLLFGAIPVLVLGVFSYVKFSSSIQSKVHSGNDQLLLQTETQIENTLKLIDFSVFQLTSSPQITDILKTKITNKEFPLVENTLSSLQRVQVYELGIKEIQLVNVVDGWGIGNGGFAQLTDMLDKDRLAYYTNIEKPSMWLTDKIVFPHIDAAVNNVYLVKKIPFFSKNPNGLLVTRLSNHELFKSLPETSDLGTMMILDERQNVIAYTESSSVGGKVAASPYVQNIYASADAKGYMVGAIDGSEYGITYRKSAYNGWVYLSAVSISEITRESRSIGWVTFWTCAGMIVLISALSLQGASRLYTPVRRLYRAVAAGSETSKDSDASDEFKLIERRFEHLSLNQQQQRRQLRLLHQQSKQYVVIKLIQGDIPPHDIKEQLALYGYEAESRWLAVAAIQIDSLLNTRFKESDRDLLLFAVGNIIEEMVPEARRLAPVVIRHTQVTIFHGNEETEEAFKAFIDETVHRIQDNVSAYLNLKVSAGVSRSYHSHEMTPRAYAEGLDALKYRMTKEKEAVLFIEDVQPETQMVSFPDHLEQQLVEAVKQADENKAVTLCREFMQIVANRELTLHQRQNWLMKLLLDIIYIPEQMHIIVPGLSAGDIPLYEQLSQFQTMDEIEGWFEHHIIGPLVKALDHGKDAQYKLIAQEIIRIIESEFDRDITMEECASRLHYHASYIRRALKKSCNLTFSDYLLQYRMDVAKKWLTETEMTVTDIAVRLRYNNPQNFIRYFKKATDMTPGQYREKWRT</sequence>
<gene>
    <name evidence="6" type="ORF">EYB31_35550</name>
</gene>
<dbReference type="Proteomes" id="UP000293142">
    <property type="component" value="Unassembled WGS sequence"/>
</dbReference>
<dbReference type="Pfam" id="PF12833">
    <property type="entry name" value="HTH_18"/>
    <property type="match status" value="1"/>
</dbReference>
<dbReference type="SUPFAM" id="SSF46689">
    <property type="entry name" value="Homeodomain-like"/>
    <property type="match status" value="1"/>
</dbReference>
<dbReference type="InterPro" id="IPR018060">
    <property type="entry name" value="HTH_AraC"/>
</dbReference>
<keyword evidence="4" id="KW-0812">Transmembrane</keyword>
<keyword evidence="4" id="KW-1133">Transmembrane helix</keyword>
<dbReference type="AlphaFoldDB" id="A0A4Q9DGN7"/>
<evidence type="ECO:0000256" key="3">
    <source>
        <dbReference type="ARBA" id="ARBA00023163"/>
    </source>
</evidence>
<dbReference type="EMBL" id="SIRE01000037">
    <property type="protein sequence ID" value="TBL69697.1"/>
    <property type="molecule type" value="Genomic_DNA"/>
</dbReference>
<evidence type="ECO:0000313" key="7">
    <source>
        <dbReference type="Proteomes" id="UP000293142"/>
    </source>
</evidence>
<dbReference type="Pfam" id="PF17853">
    <property type="entry name" value="GGDEF_2"/>
    <property type="match status" value="1"/>
</dbReference>
<dbReference type="PANTHER" id="PTHR43280">
    <property type="entry name" value="ARAC-FAMILY TRANSCRIPTIONAL REGULATOR"/>
    <property type="match status" value="1"/>
</dbReference>
<reference evidence="6 7" key="1">
    <citation type="submission" date="2019-02" db="EMBL/GenBank/DDBJ databases">
        <title>Paenibacillus sp. nov., isolated from surface-sterilized tissue of Thalictrum simplex L.</title>
        <authorList>
            <person name="Tuo L."/>
        </authorList>
    </citation>
    <scope>NUCLEOTIDE SEQUENCE [LARGE SCALE GENOMIC DNA]</scope>
    <source>
        <strain evidence="6 7">N2SHLJ1</strain>
    </source>
</reference>
<organism evidence="6 7">
    <name type="scientific">Paenibacillus thalictri</name>
    <dbReference type="NCBI Taxonomy" id="2527873"/>
    <lineage>
        <taxon>Bacteria</taxon>
        <taxon>Bacillati</taxon>
        <taxon>Bacillota</taxon>
        <taxon>Bacilli</taxon>
        <taxon>Bacillales</taxon>
        <taxon>Paenibacillaceae</taxon>
        <taxon>Paenibacillus</taxon>
    </lineage>
</organism>
<evidence type="ECO:0000256" key="4">
    <source>
        <dbReference type="SAM" id="Phobius"/>
    </source>
</evidence>
<dbReference type="PANTHER" id="PTHR43280:SF10">
    <property type="entry name" value="REGULATORY PROTEIN POCR"/>
    <property type="match status" value="1"/>
</dbReference>
<evidence type="ECO:0000256" key="2">
    <source>
        <dbReference type="ARBA" id="ARBA00023125"/>
    </source>
</evidence>
<dbReference type="OrthoDB" id="1975037at2"/>
<keyword evidence="3" id="KW-0804">Transcription</keyword>
<evidence type="ECO:0000313" key="6">
    <source>
        <dbReference type="EMBL" id="TBL69697.1"/>
    </source>
</evidence>
<keyword evidence="1" id="KW-0805">Transcription regulation</keyword>
<feature type="domain" description="HTH araC/xylS-type" evidence="5">
    <location>
        <begin position="679"/>
        <end position="777"/>
    </location>
</feature>
<accession>A0A4Q9DGN7</accession>
<keyword evidence="2" id="KW-0238">DNA-binding</keyword>
<dbReference type="InterPro" id="IPR041522">
    <property type="entry name" value="CdaR_GGDEF"/>
</dbReference>
<evidence type="ECO:0000256" key="1">
    <source>
        <dbReference type="ARBA" id="ARBA00023015"/>
    </source>
</evidence>
<dbReference type="PROSITE" id="PS00041">
    <property type="entry name" value="HTH_ARAC_FAMILY_1"/>
    <property type="match status" value="1"/>
</dbReference>
<dbReference type="InterPro" id="IPR018062">
    <property type="entry name" value="HTH_AraC-typ_CS"/>
</dbReference>
<dbReference type="Gene3D" id="1.10.10.60">
    <property type="entry name" value="Homeodomain-like"/>
    <property type="match status" value="2"/>
</dbReference>
<dbReference type="InterPro" id="IPR009057">
    <property type="entry name" value="Homeodomain-like_sf"/>
</dbReference>
<dbReference type="GO" id="GO:0043565">
    <property type="term" value="F:sequence-specific DNA binding"/>
    <property type="evidence" value="ECO:0007669"/>
    <property type="project" value="InterPro"/>
</dbReference>
<feature type="transmembrane region" description="Helical" evidence="4">
    <location>
        <begin position="33"/>
        <end position="54"/>
    </location>
</feature>
<dbReference type="PROSITE" id="PS01124">
    <property type="entry name" value="HTH_ARAC_FAMILY_2"/>
    <property type="match status" value="1"/>
</dbReference>
<protein>
    <submittedName>
        <fullName evidence="6">AraC family transcriptional regulator</fullName>
    </submittedName>
</protein>
<comment type="caution">
    <text evidence="6">The sequence shown here is derived from an EMBL/GenBank/DDBJ whole genome shotgun (WGS) entry which is preliminary data.</text>
</comment>
<evidence type="ECO:0000259" key="5">
    <source>
        <dbReference type="PROSITE" id="PS01124"/>
    </source>
</evidence>